<keyword evidence="3" id="KW-1185">Reference proteome</keyword>
<feature type="chain" id="PRO_5045787399" description="LppX_LprAFG lipoprotein" evidence="1">
    <location>
        <begin position="23"/>
        <end position="255"/>
    </location>
</feature>
<dbReference type="PROSITE" id="PS51257">
    <property type="entry name" value="PROKAR_LIPOPROTEIN"/>
    <property type="match status" value="1"/>
</dbReference>
<name>A0ABQ4A7L6_9ACTN</name>
<feature type="signal peptide" evidence="1">
    <location>
        <begin position="1"/>
        <end position="22"/>
    </location>
</feature>
<accession>A0ABQ4A7L6</accession>
<evidence type="ECO:0008006" key="4">
    <source>
        <dbReference type="Google" id="ProtNLM"/>
    </source>
</evidence>
<evidence type="ECO:0000256" key="1">
    <source>
        <dbReference type="SAM" id="SignalP"/>
    </source>
</evidence>
<dbReference type="RefSeq" id="WP_203843741.1">
    <property type="nucleotide sequence ID" value="NZ_BAAATV010000047.1"/>
</dbReference>
<dbReference type="Proteomes" id="UP000603200">
    <property type="component" value="Unassembled WGS sequence"/>
</dbReference>
<proteinExistence type="predicted"/>
<protein>
    <recommendedName>
        <fullName evidence="4">LppX_LprAFG lipoprotein</fullName>
    </recommendedName>
</protein>
<organism evidence="2 3">
    <name type="scientific">Winogradskya humida</name>
    <dbReference type="NCBI Taxonomy" id="113566"/>
    <lineage>
        <taxon>Bacteria</taxon>
        <taxon>Bacillati</taxon>
        <taxon>Actinomycetota</taxon>
        <taxon>Actinomycetes</taxon>
        <taxon>Micromonosporales</taxon>
        <taxon>Micromonosporaceae</taxon>
        <taxon>Winogradskya</taxon>
    </lineage>
</organism>
<reference evidence="2 3" key="1">
    <citation type="submission" date="2021-01" db="EMBL/GenBank/DDBJ databases">
        <title>Whole genome shotgun sequence of Actinoplanes humidus NBRC 14915.</title>
        <authorList>
            <person name="Komaki H."/>
            <person name="Tamura T."/>
        </authorList>
    </citation>
    <scope>NUCLEOTIDE SEQUENCE [LARGE SCALE GENOMIC DNA]</scope>
    <source>
        <strain evidence="2 3">NBRC 14915</strain>
    </source>
</reference>
<gene>
    <name evidence="2" type="ORF">Ahu01nite_099530</name>
</gene>
<evidence type="ECO:0000313" key="3">
    <source>
        <dbReference type="Proteomes" id="UP000603200"/>
    </source>
</evidence>
<evidence type="ECO:0000313" key="2">
    <source>
        <dbReference type="EMBL" id="GIE26851.1"/>
    </source>
</evidence>
<dbReference type="EMBL" id="BOMN01000155">
    <property type="protein sequence ID" value="GIE26851.1"/>
    <property type="molecule type" value="Genomic_DNA"/>
</dbReference>
<keyword evidence="1" id="KW-0732">Signal</keyword>
<sequence>MSPTRTLRYGLLAVLIGATALAGCTRHDTAPVTTPGSSPAPPASELLADAARDLKQTSFAMTLTIGLSQGTGTLTGTIDPVKKVGAFTATTTGRGDDSTITEWRMLGTTLYAKSTTNGVATNTTKPWRRLNGEAANGLAKAFDAANMAQALTKATAVRRSDNTHFAGTLDSATASSAFGLSAPTTDSQTGASKLTTAFIAFTADTDDRYRLIGYRATVRTSTGQSRKASLAFSEFGITVLVQAPPPSQIAGSTIS</sequence>
<comment type="caution">
    <text evidence="2">The sequence shown here is derived from an EMBL/GenBank/DDBJ whole genome shotgun (WGS) entry which is preliminary data.</text>
</comment>